<accession>A0A2S4W850</accession>
<reference evidence="2" key="1">
    <citation type="submission" date="2017-12" db="EMBL/GenBank/DDBJ databases">
        <title>Gene loss provides genomic basis for host adaptation in cereal stripe rust fungi.</title>
        <authorList>
            <person name="Xia C."/>
        </authorList>
    </citation>
    <scope>NUCLEOTIDE SEQUENCE [LARGE SCALE GENOMIC DNA]</scope>
    <source>
        <strain evidence="2">93-210</strain>
    </source>
</reference>
<protein>
    <submittedName>
        <fullName evidence="2">Uncharacterized protein</fullName>
    </submittedName>
</protein>
<gene>
    <name evidence="2" type="ORF">PSTT_00138</name>
</gene>
<feature type="transmembrane region" description="Helical" evidence="1">
    <location>
        <begin position="106"/>
        <end position="124"/>
    </location>
</feature>
<feature type="transmembrane region" description="Helical" evidence="1">
    <location>
        <begin position="34"/>
        <end position="59"/>
    </location>
</feature>
<feature type="transmembrane region" description="Helical" evidence="1">
    <location>
        <begin position="266"/>
        <end position="285"/>
    </location>
</feature>
<dbReference type="Proteomes" id="UP000239156">
    <property type="component" value="Unassembled WGS sequence"/>
</dbReference>
<evidence type="ECO:0000313" key="2">
    <source>
        <dbReference type="EMBL" id="POW17938.1"/>
    </source>
</evidence>
<feature type="transmembrane region" description="Helical" evidence="1">
    <location>
        <begin position="80"/>
        <end position="100"/>
    </location>
</feature>
<sequence length="498" mass="56754">MPNQTAAYTVQSMALHQLVAHAMKFDPPKSVPTIMMVSTFLEPVAGMLYVISSIPTVRVEGVWFLRMEKNGMVRPNTRTIIPFFVLLYIAFSMTTIHCFQNDLTKSYLSTLTVTLSLSTYPFMLCTGKRWTKIVCICADQPKWIVVWNVLRTVPLTRYGLITTMRQTNANSTLSYFKPRTLNLLSIFFYLFPFVFAGPSIYWIALDLIEIENTYKQYNHAFSTIMTGKLTSNTILQLNIKALGQTAFMKQRAEKVIFHSRVISFGYAIYVVMLFFMMIFGYFRILEAVRHQIRTFRQAIDQHQLPLSLNIPSTGNLSVVQASPVSTNFDVSSFSDGSVLEKGSSTRPRPARLGMEVVSWLPSLRPDPDFLDQACTSNVASDYLNSNEQQPWEKKNRAIFNSQCKALQRYKVNLFWQVSCNTILMIALVVMDYIIFSNALHIPTRHKLSDLNWFSISMANVTWLSTVGIPFGLVAVVVAFSSPITTLRERTEVVKECDY</sequence>
<proteinExistence type="predicted"/>
<dbReference type="VEuPathDB" id="FungiDB:PSHT_01437"/>
<feature type="transmembrane region" description="Helical" evidence="1">
    <location>
        <begin position="413"/>
        <end position="435"/>
    </location>
</feature>
<keyword evidence="1" id="KW-1133">Transmembrane helix</keyword>
<keyword evidence="3" id="KW-1185">Reference proteome</keyword>
<evidence type="ECO:0000256" key="1">
    <source>
        <dbReference type="SAM" id="Phobius"/>
    </source>
</evidence>
<keyword evidence="1" id="KW-0812">Transmembrane</keyword>
<name>A0A2S4W850_9BASI</name>
<evidence type="ECO:0000313" key="3">
    <source>
        <dbReference type="Proteomes" id="UP000239156"/>
    </source>
</evidence>
<dbReference type="EMBL" id="PKSL01000001">
    <property type="protein sequence ID" value="POW17938.1"/>
    <property type="molecule type" value="Genomic_DNA"/>
</dbReference>
<organism evidence="2 3">
    <name type="scientific">Puccinia striiformis</name>
    <dbReference type="NCBI Taxonomy" id="27350"/>
    <lineage>
        <taxon>Eukaryota</taxon>
        <taxon>Fungi</taxon>
        <taxon>Dikarya</taxon>
        <taxon>Basidiomycota</taxon>
        <taxon>Pucciniomycotina</taxon>
        <taxon>Pucciniomycetes</taxon>
        <taxon>Pucciniales</taxon>
        <taxon>Pucciniaceae</taxon>
        <taxon>Puccinia</taxon>
    </lineage>
</organism>
<dbReference type="AlphaFoldDB" id="A0A2S4W850"/>
<feature type="transmembrane region" description="Helical" evidence="1">
    <location>
        <begin position="181"/>
        <end position="204"/>
    </location>
</feature>
<dbReference type="VEuPathDB" id="FungiDB:PSTT_00138"/>
<keyword evidence="1" id="KW-0472">Membrane</keyword>
<feature type="transmembrane region" description="Helical" evidence="1">
    <location>
        <begin position="455"/>
        <end position="479"/>
    </location>
</feature>
<comment type="caution">
    <text evidence="2">The sequence shown here is derived from an EMBL/GenBank/DDBJ whole genome shotgun (WGS) entry which is preliminary data.</text>
</comment>